<gene>
    <name evidence="1" type="ORF">BF_0413</name>
</gene>
<accession>A0A1S6UB28</accession>
<evidence type="ECO:0000313" key="2">
    <source>
        <dbReference type="Proteomes" id="UP000221837"/>
    </source>
</evidence>
<dbReference type="Proteomes" id="UP000221837">
    <property type="component" value="Genome"/>
</dbReference>
<organism evidence="1 2">
    <name type="scientific">Serratia phage BF</name>
    <dbReference type="NCBI Taxonomy" id="1962671"/>
    <lineage>
        <taxon>Viruses</taxon>
        <taxon>Duplodnaviria</taxon>
        <taxon>Heunggongvirae</taxon>
        <taxon>Uroviricota</taxon>
        <taxon>Caudoviricetes</taxon>
        <taxon>Eneladusvirus</taxon>
        <taxon>Eneladusvirus BF</taxon>
    </lineage>
</organism>
<sequence length="38" mass="4357">MNPSKCKVHTSMSDETKARLKEMINPKSNVVFVNFNCK</sequence>
<dbReference type="EMBL" id="KY630187">
    <property type="protein sequence ID" value="AQW88938.1"/>
    <property type="molecule type" value="Genomic_DNA"/>
</dbReference>
<evidence type="ECO:0000313" key="1">
    <source>
        <dbReference type="EMBL" id="AQW88938.1"/>
    </source>
</evidence>
<proteinExistence type="predicted"/>
<name>A0A1S6UB28_9CAUD</name>
<reference evidence="1" key="1">
    <citation type="submission" date="2017-02" db="EMBL/GenBank/DDBJ databases">
        <title>Genome sequence of Serratia marcescens phage BF.</title>
        <authorList>
            <person name="Casey E."/>
            <person name="Fitzgerald B."/>
            <person name="Mahony J."/>
            <person name="Lugli G."/>
            <person name="Ventura M."/>
            <person name="van Sinderen D."/>
        </authorList>
    </citation>
    <scope>NUCLEOTIDE SEQUENCE [LARGE SCALE GENOMIC DNA]</scope>
</reference>
<protein>
    <submittedName>
        <fullName evidence="1">Uncharacterized protein</fullName>
    </submittedName>
</protein>
<keyword evidence="2" id="KW-1185">Reference proteome</keyword>